<gene>
    <name evidence="1" type="ORF">C2H86_02550</name>
</gene>
<evidence type="ECO:0000313" key="2">
    <source>
        <dbReference type="Proteomes" id="UP000464480"/>
    </source>
</evidence>
<reference evidence="1 2" key="1">
    <citation type="submission" date="2020-02" db="EMBL/GenBank/DDBJ databases">
        <title>Pseudomonas Putida W5 Complete Genome Assembly.</title>
        <authorList>
            <person name="Yuan Z.-C."/>
            <person name="Shaw G.A."/>
            <person name="Cusano A.D."/>
            <person name="Caddey B.J."/>
            <person name="Weselowski B.J."/>
        </authorList>
    </citation>
    <scope>NUCLEOTIDE SEQUENCE [LARGE SCALE GENOMIC DNA]</scope>
    <source>
        <strain evidence="1 2">W5</strain>
    </source>
</reference>
<protein>
    <submittedName>
        <fullName evidence="1">Uncharacterized protein</fullName>
    </submittedName>
</protein>
<organism evidence="1 2">
    <name type="scientific">Pseudomonas putida</name>
    <name type="common">Arthrobacter siderocapsulatus</name>
    <dbReference type="NCBI Taxonomy" id="303"/>
    <lineage>
        <taxon>Bacteria</taxon>
        <taxon>Pseudomonadati</taxon>
        <taxon>Pseudomonadota</taxon>
        <taxon>Gammaproteobacteria</taxon>
        <taxon>Pseudomonadales</taxon>
        <taxon>Pseudomonadaceae</taxon>
        <taxon>Pseudomonas</taxon>
    </lineage>
</organism>
<name>A0A6I6XT74_PSEPU</name>
<dbReference type="Proteomes" id="UP000464480">
    <property type="component" value="Chromosome"/>
</dbReference>
<dbReference type="RefSeq" id="WP_159408926.1">
    <property type="nucleotide sequence ID" value="NZ_CP026115.2"/>
</dbReference>
<evidence type="ECO:0000313" key="1">
    <source>
        <dbReference type="EMBL" id="QHG63359.2"/>
    </source>
</evidence>
<accession>A0A6I6XT74</accession>
<sequence>MESNKTLLQLNAEFNAEFNAKFNAGGFNSDDFNSDGRVSVGIGKEKFGDIYDGAASQAKIESYFTLAARVDKYNLFIRFEMQKEAEGAKNYTISECRLESADGIEQCTGTAEIEDQGHWITGHAFQAKLTDGDATKLTLSGKFYKYLNTPKPGDLPDRLTLVIARESEDPITYDVGEMDIQGGFKLSTQADDYKFYMRGVRYKAGDGAGGNYRIAEFWSKGKDIEAVGETGFTNIFSYVKSRALCVSIEAVPINGVGGPFMFNGSFDLTRNR</sequence>
<dbReference type="AlphaFoldDB" id="A0A6I6XT74"/>
<proteinExistence type="predicted"/>
<dbReference type="EMBL" id="CP026115">
    <property type="protein sequence ID" value="QHG63359.2"/>
    <property type="molecule type" value="Genomic_DNA"/>
</dbReference>